<dbReference type="EC" id="3.1.21.3" evidence="3"/>
<evidence type="ECO:0000313" key="4">
    <source>
        <dbReference type="Proteomes" id="UP000591735"/>
    </source>
</evidence>
<evidence type="ECO:0000256" key="1">
    <source>
        <dbReference type="ARBA" id="ARBA00022747"/>
    </source>
</evidence>
<dbReference type="PANTHER" id="PTHR30408:SF12">
    <property type="entry name" value="TYPE I RESTRICTION ENZYME MJAVIII SPECIFICITY SUBUNIT"/>
    <property type="match status" value="1"/>
</dbReference>
<keyword evidence="4" id="KW-1185">Reference proteome</keyword>
<proteinExistence type="predicted"/>
<dbReference type="InterPro" id="IPR044946">
    <property type="entry name" value="Restrct_endonuc_typeI_TRD_sf"/>
</dbReference>
<dbReference type="CDD" id="cd17253">
    <property type="entry name" value="RMtype1_S_Eco933I-TRD2-CR2_like"/>
    <property type="match status" value="1"/>
</dbReference>
<organism evidence="3 4">
    <name type="scientific">Marinobacter oulmenensis</name>
    <dbReference type="NCBI Taxonomy" id="643747"/>
    <lineage>
        <taxon>Bacteria</taxon>
        <taxon>Pseudomonadati</taxon>
        <taxon>Pseudomonadota</taxon>
        <taxon>Gammaproteobacteria</taxon>
        <taxon>Pseudomonadales</taxon>
        <taxon>Marinobacteraceae</taxon>
        <taxon>Marinobacter</taxon>
    </lineage>
</organism>
<comment type="caution">
    <text evidence="3">The sequence shown here is derived from an EMBL/GenBank/DDBJ whole genome shotgun (WGS) entry which is preliminary data.</text>
</comment>
<accession>A0A840UH88</accession>
<dbReference type="SUPFAM" id="SSF116734">
    <property type="entry name" value="DNA methylase specificity domain"/>
    <property type="match status" value="2"/>
</dbReference>
<dbReference type="PANTHER" id="PTHR30408">
    <property type="entry name" value="TYPE-1 RESTRICTION ENZYME ECOKI SPECIFICITY PROTEIN"/>
    <property type="match status" value="1"/>
</dbReference>
<dbReference type="RefSeq" id="WP_183706569.1">
    <property type="nucleotide sequence ID" value="NZ_JACHFE010000015.1"/>
</dbReference>
<gene>
    <name evidence="3" type="ORF">HNR38_003418</name>
</gene>
<dbReference type="AlphaFoldDB" id="A0A840UH88"/>
<sequence>MSKLFPTIPLFQAAEISMGQSPDSSTVNEINSVGMPFLQGNAEFGDKHPSPKYSCIRPPRVGETGATLISVRAPVGQTNIADRDYCIGRGLAAVRAHEYGPALCRAIMAHKAGTLKKVSQGTTFEAISRDDLLSLQVPRIPNAEANLIESVLDTLDIQIQKTDALIAKLEKIKEGLLHDLLTRGIDHNGQLRPSPEKAPELYQESALGLIPRDWAVSSAHQDFVIDSGFTLGAHRRPQRNARPYLRVANVHRGRLDLSEIAYLEANDEEMAKKSLSKDDLLIVEGHANPGEIGRCAMATESVSGYTFQNHLFRLKAIALIPHFAFLWMNSDTVKKYWRKAASSSSGLYTINRTKLEAVPTAKPKNAEQLAISRLVKKHEDEIATATQEHKKLKKLKAGISDDLLTGKVRVTSLLKDAV</sequence>
<keyword evidence="3" id="KW-0378">Hydrolase</keyword>
<dbReference type="Proteomes" id="UP000591735">
    <property type="component" value="Unassembled WGS sequence"/>
</dbReference>
<keyword evidence="2" id="KW-0238">DNA-binding</keyword>
<dbReference type="Gene3D" id="3.90.220.20">
    <property type="entry name" value="DNA methylase specificity domains"/>
    <property type="match status" value="2"/>
</dbReference>
<dbReference type="InterPro" id="IPR052021">
    <property type="entry name" value="Type-I_RS_S_subunit"/>
</dbReference>
<dbReference type="GO" id="GO:0003677">
    <property type="term" value="F:DNA binding"/>
    <property type="evidence" value="ECO:0007669"/>
    <property type="project" value="UniProtKB-KW"/>
</dbReference>
<keyword evidence="1" id="KW-0680">Restriction system</keyword>
<dbReference type="GO" id="GO:0009035">
    <property type="term" value="F:type I site-specific deoxyribonuclease activity"/>
    <property type="evidence" value="ECO:0007669"/>
    <property type="project" value="UniProtKB-EC"/>
</dbReference>
<dbReference type="EMBL" id="JACHFE010000015">
    <property type="protein sequence ID" value="MBB5322900.1"/>
    <property type="molecule type" value="Genomic_DNA"/>
</dbReference>
<evidence type="ECO:0000256" key="2">
    <source>
        <dbReference type="ARBA" id="ARBA00023125"/>
    </source>
</evidence>
<dbReference type="GO" id="GO:0009307">
    <property type="term" value="P:DNA restriction-modification system"/>
    <property type="evidence" value="ECO:0007669"/>
    <property type="project" value="UniProtKB-KW"/>
</dbReference>
<protein>
    <submittedName>
        <fullName evidence="3">Type I restriction enzyme S subunit</fullName>
        <ecNumber evidence="3">3.1.21.3</ecNumber>
    </submittedName>
</protein>
<evidence type="ECO:0000313" key="3">
    <source>
        <dbReference type="EMBL" id="MBB5322900.1"/>
    </source>
</evidence>
<reference evidence="3 4" key="1">
    <citation type="submission" date="2020-08" db="EMBL/GenBank/DDBJ databases">
        <title>Genomic Encyclopedia of Type Strains, Phase IV (KMG-IV): sequencing the most valuable type-strain genomes for metagenomic binning, comparative biology and taxonomic classification.</title>
        <authorList>
            <person name="Goeker M."/>
        </authorList>
    </citation>
    <scope>NUCLEOTIDE SEQUENCE [LARGE SCALE GENOMIC DNA]</scope>
    <source>
        <strain evidence="3 4">DSM 22359</strain>
    </source>
</reference>
<name>A0A840UH88_9GAMM</name>